<keyword evidence="3" id="KW-1185">Reference proteome</keyword>
<feature type="domain" description="BTB" evidence="2">
    <location>
        <begin position="211"/>
        <end position="245"/>
    </location>
</feature>
<evidence type="ECO:0000259" key="2">
    <source>
        <dbReference type="PROSITE" id="PS50097"/>
    </source>
</evidence>
<dbReference type="Pfam" id="PF00651">
    <property type="entry name" value="BTB"/>
    <property type="match status" value="1"/>
</dbReference>
<evidence type="ECO:0000256" key="1">
    <source>
        <dbReference type="SAM" id="MobiDB-lite"/>
    </source>
</evidence>
<proteinExistence type="predicted"/>
<feature type="region of interest" description="Disordered" evidence="1">
    <location>
        <begin position="168"/>
        <end position="192"/>
    </location>
</feature>
<dbReference type="CDD" id="cd18186">
    <property type="entry name" value="BTB_POZ_ZBTB_KLHL-like"/>
    <property type="match status" value="1"/>
</dbReference>
<evidence type="ECO:0000313" key="3">
    <source>
        <dbReference type="Proteomes" id="UP000095280"/>
    </source>
</evidence>
<dbReference type="SUPFAM" id="SSF54695">
    <property type="entry name" value="POZ domain"/>
    <property type="match status" value="1"/>
</dbReference>
<organism evidence="3 4">
    <name type="scientific">Macrostomum lignano</name>
    <dbReference type="NCBI Taxonomy" id="282301"/>
    <lineage>
        <taxon>Eukaryota</taxon>
        <taxon>Metazoa</taxon>
        <taxon>Spiralia</taxon>
        <taxon>Lophotrochozoa</taxon>
        <taxon>Platyhelminthes</taxon>
        <taxon>Rhabditophora</taxon>
        <taxon>Macrostomorpha</taxon>
        <taxon>Macrostomida</taxon>
        <taxon>Macrostomidae</taxon>
        <taxon>Macrostomum</taxon>
    </lineage>
</organism>
<name>A0A1I8J945_9PLAT</name>
<dbReference type="AlphaFoldDB" id="A0A1I8J945"/>
<protein>
    <submittedName>
        <fullName evidence="4">BTB domain-containing protein</fullName>
    </submittedName>
</protein>
<sequence length="245" mass="27087">MPPAPAASPTQPQPPGRIAWFVLLQASIQAWLRPAIWCPLLNRVHSYREVWRTGESEAAELVDSVVKTVNRFNRDKHLNCDWLIGSANREAGQVTVLNLTARCRWLDIIVIDLRRGSATATSTGLLPLLLPLAPLLNLLAFAFPFSDLVTNSKRLASLRQALDAPVKDWSVDSPPHQQSPHRRMSAAGRGRPGEFRTEAPIGCLFNCSQTADIRLLLGDRTLHAHKLVLSAASPVFRAMLTGDWL</sequence>
<dbReference type="InterPro" id="IPR011333">
    <property type="entry name" value="SKP1/BTB/POZ_sf"/>
</dbReference>
<evidence type="ECO:0000313" key="4">
    <source>
        <dbReference type="WBParaSite" id="maker-uti_cns_0046283-snap-gene-0.8-mRNA-1"/>
    </source>
</evidence>
<dbReference type="InterPro" id="IPR000210">
    <property type="entry name" value="BTB/POZ_dom"/>
</dbReference>
<dbReference type="Proteomes" id="UP000095280">
    <property type="component" value="Unplaced"/>
</dbReference>
<accession>A0A1I8J945</accession>
<dbReference type="Gene3D" id="3.30.710.10">
    <property type="entry name" value="Potassium Channel Kv1.1, Chain A"/>
    <property type="match status" value="1"/>
</dbReference>
<dbReference type="PROSITE" id="PS50097">
    <property type="entry name" value="BTB"/>
    <property type="match status" value="1"/>
</dbReference>
<reference evidence="4" key="1">
    <citation type="submission" date="2016-11" db="UniProtKB">
        <authorList>
            <consortium name="WormBaseParasite"/>
        </authorList>
    </citation>
    <scope>IDENTIFICATION</scope>
</reference>
<dbReference type="WBParaSite" id="maker-uti_cns_0046283-snap-gene-0.8-mRNA-1">
    <property type="protein sequence ID" value="maker-uti_cns_0046283-snap-gene-0.8-mRNA-1"/>
    <property type="gene ID" value="maker-uti_cns_0046283-snap-gene-0.8"/>
</dbReference>